<evidence type="ECO:0000256" key="5">
    <source>
        <dbReference type="ARBA" id="ARBA00023180"/>
    </source>
</evidence>
<feature type="domain" description="Carboxylesterase type B" evidence="8">
    <location>
        <begin position="3"/>
        <end position="524"/>
    </location>
</feature>
<keyword evidence="5" id="KW-0325">Glycoprotein</keyword>
<dbReference type="Proteomes" id="UP001154114">
    <property type="component" value="Chromosome 15"/>
</dbReference>
<organism evidence="9 10">
    <name type="scientific">Chrysodeixis includens</name>
    <name type="common">Soybean looper</name>
    <name type="synonym">Pseudoplusia includens</name>
    <dbReference type="NCBI Taxonomy" id="689277"/>
    <lineage>
        <taxon>Eukaryota</taxon>
        <taxon>Metazoa</taxon>
        <taxon>Ecdysozoa</taxon>
        <taxon>Arthropoda</taxon>
        <taxon>Hexapoda</taxon>
        <taxon>Insecta</taxon>
        <taxon>Pterygota</taxon>
        <taxon>Neoptera</taxon>
        <taxon>Endopterygota</taxon>
        <taxon>Lepidoptera</taxon>
        <taxon>Glossata</taxon>
        <taxon>Ditrysia</taxon>
        <taxon>Noctuoidea</taxon>
        <taxon>Noctuidae</taxon>
        <taxon>Plusiinae</taxon>
        <taxon>Chrysodeixis</taxon>
    </lineage>
</organism>
<evidence type="ECO:0000256" key="6">
    <source>
        <dbReference type="RuleBase" id="RU361235"/>
    </source>
</evidence>
<reference evidence="9" key="1">
    <citation type="submission" date="2021-12" db="EMBL/GenBank/DDBJ databases">
        <authorList>
            <person name="King R."/>
        </authorList>
    </citation>
    <scope>NUCLEOTIDE SEQUENCE</scope>
</reference>
<dbReference type="EMBL" id="LR824018">
    <property type="protein sequence ID" value="CAH0586810.1"/>
    <property type="molecule type" value="Genomic_DNA"/>
</dbReference>
<evidence type="ECO:0000256" key="3">
    <source>
        <dbReference type="ARBA" id="ARBA00022801"/>
    </source>
</evidence>
<name>A0A9P0BP07_CHRIL</name>
<gene>
    <name evidence="9" type="ORF">CINC_LOCUS3317</name>
</gene>
<dbReference type="InterPro" id="IPR029058">
    <property type="entry name" value="AB_hydrolase_fold"/>
</dbReference>
<protein>
    <recommendedName>
        <fullName evidence="6">Carboxylic ester hydrolase</fullName>
        <ecNumber evidence="6">3.1.1.-</ecNumber>
    </recommendedName>
</protein>
<dbReference type="AlphaFoldDB" id="A0A9P0BP07"/>
<feature type="transmembrane region" description="Helical" evidence="7">
    <location>
        <begin position="425"/>
        <end position="447"/>
    </location>
</feature>
<dbReference type="Pfam" id="PF00135">
    <property type="entry name" value="COesterase"/>
    <property type="match status" value="1"/>
</dbReference>
<dbReference type="PANTHER" id="PTHR43142:SF1">
    <property type="entry name" value="CARBOXYLIC ESTER HYDROLASE"/>
    <property type="match status" value="1"/>
</dbReference>
<dbReference type="PROSITE" id="PS00122">
    <property type="entry name" value="CARBOXYLESTERASE_B_1"/>
    <property type="match status" value="1"/>
</dbReference>
<dbReference type="InterPro" id="IPR019826">
    <property type="entry name" value="Carboxylesterase_B_AS"/>
</dbReference>
<evidence type="ECO:0000313" key="9">
    <source>
        <dbReference type="EMBL" id="CAH0586810.1"/>
    </source>
</evidence>
<dbReference type="OrthoDB" id="19653at2759"/>
<keyword evidence="4" id="KW-1015">Disulfide bond</keyword>
<keyword evidence="3 6" id="KW-0378">Hydrolase</keyword>
<evidence type="ECO:0000256" key="2">
    <source>
        <dbReference type="ARBA" id="ARBA00022487"/>
    </source>
</evidence>
<evidence type="ECO:0000313" key="10">
    <source>
        <dbReference type="Proteomes" id="UP001154114"/>
    </source>
</evidence>
<accession>A0A9P0BP07</accession>
<dbReference type="EC" id="3.1.1.-" evidence="6"/>
<evidence type="ECO:0000259" key="8">
    <source>
        <dbReference type="Pfam" id="PF00135"/>
    </source>
</evidence>
<keyword evidence="2" id="KW-0719">Serine esterase</keyword>
<evidence type="ECO:0000256" key="7">
    <source>
        <dbReference type="SAM" id="Phobius"/>
    </source>
</evidence>
<keyword evidence="10" id="KW-1185">Reference proteome</keyword>
<keyword evidence="7" id="KW-0472">Membrane</keyword>
<evidence type="ECO:0000256" key="1">
    <source>
        <dbReference type="ARBA" id="ARBA00005964"/>
    </source>
</evidence>
<evidence type="ECO:0000256" key="4">
    <source>
        <dbReference type="ARBA" id="ARBA00023157"/>
    </source>
</evidence>
<dbReference type="PANTHER" id="PTHR43142">
    <property type="entry name" value="CARBOXYLIC ESTER HYDROLASE"/>
    <property type="match status" value="1"/>
</dbReference>
<dbReference type="SUPFAM" id="SSF53474">
    <property type="entry name" value="alpha/beta-Hydrolases"/>
    <property type="match status" value="1"/>
</dbReference>
<dbReference type="GO" id="GO:0052689">
    <property type="term" value="F:carboxylic ester hydrolase activity"/>
    <property type="evidence" value="ECO:0007669"/>
    <property type="project" value="UniProtKB-KW"/>
</dbReference>
<dbReference type="InterPro" id="IPR002018">
    <property type="entry name" value="CarbesteraseB"/>
</dbReference>
<comment type="similarity">
    <text evidence="1 6">Belongs to the type-B carboxylesterase/lipase family.</text>
</comment>
<proteinExistence type="inferred from homology"/>
<dbReference type="Gene3D" id="3.40.50.1820">
    <property type="entry name" value="alpha/beta hydrolase"/>
    <property type="match status" value="1"/>
</dbReference>
<keyword evidence="7" id="KW-0812">Transmembrane</keyword>
<keyword evidence="7" id="KW-1133">Transmembrane helix</keyword>
<sequence>MVVIKIQQGWLSGQQLKTAPEGTPYYSFKGIPYAAPPVGNLRFKAPQPPLPWDGIRKATEHGPRCPQRDVFTKALITESEDCLNLNVYSPNIEPSTPLPVLLFIHGGGYKGGSGDDDRYSPDFFMSHGIILVTINYRLDALGFLCLDTPEVPGNAGLKDQVAALRWVKDNIASFGGDPNNVTVSGESAGGASACYHLLSPMSKGLFNRAISMSGVPFCDWALPFVPQKRAFQFGRHLGLNTKDPQELLNYLQSLPVEKLLDGDPTVISFEEHNNHGFKFFHFTPVVEKDFGQEHFLTIDPMQALKTKNINEADLLIGYANDEALMALEHLGEKLSTATTLYPEIVVPRKMLIACTPETILELAEKIIDQYFQENLFSLANATNLISLLSDACFKVDINRFITHLPKVGRGKRYLYKFSTVSRRNVYGSLGIPFGIIGAAHMDILMYIMDAKMYNLKTEKDSKEFEMITLVCSVFANFVKYGNPTPDDSLGAVWPEYDNASKRYVDIKDGLVVASSPDAEAVKFWRGIFEQAGLEY</sequence>